<comment type="caution">
    <text evidence="2">The sequence shown here is derived from an EMBL/GenBank/DDBJ whole genome shotgun (WGS) entry which is preliminary data.</text>
</comment>
<evidence type="ECO:0000313" key="3">
    <source>
        <dbReference type="Proteomes" id="UP000627521"/>
    </source>
</evidence>
<keyword evidence="3" id="KW-1185">Reference proteome</keyword>
<evidence type="ECO:0008006" key="4">
    <source>
        <dbReference type="Google" id="ProtNLM"/>
    </source>
</evidence>
<name>A0ABR8LQP7_9FLAO</name>
<gene>
    <name evidence="2" type="ORF">IEG06_03730</name>
</gene>
<evidence type="ECO:0000313" key="2">
    <source>
        <dbReference type="EMBL" id="MBD3862549.1"/>
    </source>
</evidence>
<dbReference type="InterPro" id="IPR034660">
    <property type="entry name" value="DinB/YfiT-like"/>
</dbReference>
<dbReference type="EMBL" id="JACXXH010000001">
    <property type="protein sequence ID" value="MBD3862549.1"/>
    <property type="molecule type" value="Genomic_DNA"/>
</dbReference>
<dbReference type="Gene3D" id="1.20.120.450">
    <property type="entry name" value="dinb family like domain"/>
    <property type="match status" value="1"/>
</dbReference>
<reference evidence="2 3" key="1">
    <citation type="submission" date="2020-09" db="EMBL/GenBank/DDBJ databases">
        <title>Bacillus nautilus sp. nov., Chryseoglobus crepusculi sp. nov, and Psychrobacter noctis sp. nov., isolated from deep-sea sponges from the equatorial Atlantic.</title>
        <authorList>
            <person name="Stennett H.L."/>
            <person name="Williams S.E."/>
        </authorList>
    </citation>
    <scope>NUCLEOTIDE SEQUENCE [LARGE SCALE GENOMIC DNA]</scope>
    <source>
        <strain evidence="2 3">28M-24</strain>
    </source>
</reference>
<sequence>MKTLVLFLSIIITTTMVAQSDSNIPYYELPEASENFTAGTVAARQIDALGFRFYHATDGLSAKDLDFKPSDSVRTTAETIKHIYDLSKIILNSTLKKENTKEAVKLSFEAQRVATLNNLKQAADILRSSDDISQFKIIFGESQIPFWNNINGPIADSIWHCGQIASFRRITNNPISAKVNHFTGTVKK</sequence>
<organism evidence="2 3">
    <name type="scientific">Olleya marilimosa</name>
    <dbReference type="NCBI Taxonomy" id="272164"/>
    <lineage>
        <taxon>Bacteria</taxon>
        <taxon>Pseudomonadati</taxon>
        <taxon>Bacteroidota</taxon>
        <taxon>Flavobacteriia</taxon>
        <taxon>Flavobacteriales</taxon>
        <taxon>Flavobacteriaceae</taxon>
    </lineage>
</organism>
<feature type="chain" id="PRO_5045127040" description="DinB family protein" evidence="1">
    <location>
        <begin position="19"/>
        <end position="188"/>
    </location>
</feature>
<dbReference type="Proteomes" id="UP000627521">
    <property type="component" value="Unassembled WGS sequence"/>
</dbReference>
<evidence type="ECO:0000256" key="1">
    <source>
        <dbReference type="SAM" id="SignalP"/>
    </source>
</evidence>
<proteinExistence type="predicted"/>
<keyword evidence="1" id="KW-0732">Signal</keyword>
<dbReference type="RefSeq" id="WP_191100979.1">
    <property type="nucleotide sequence ID" value="NZ_JACXXH010000001.1"/>
</dbReference>
<dbReference type="SUPFAM" id="SSF109854">
    <property type="entry name" value="DinB/YfiT-like putative metalloenzymes"/>
    <property type="match status" value="1"/>
</dbReference>
<accession>A0ABR8LQP7</accession>
<feature type="signal peptide" evidence="1">
    <location>
        <begin position="1"/>
        <end position="18"/>
    </location>
</feature>
<protein>
    <recommendedName>
        <fullName evidence="4">DinB family protein</fullName>
    </recommendedName>
</protein>